<evidence type="ECO:0000313" key="2">
    <source>
        <dbReference type="Proteomes" id="UP000249065"/>
    </source>
</evidence>
<dbReference type="SUPFAM" id="SSF48208">
    <property type="entry name" value="Six-hairpin glycosidases"/>
    <property type="match status" value="1"/>
</dbReference>
<gene>
    <name evidence="1" type="ORF">DOO78_15105</name>
</gene>
<dbReference type="GO" id="GO:0005975">
    <property type="term" value="P:carbohydrate metabolic process"/>
    <property type="evidence" value="ECO:0007669"/>
    <property type="project" value="InterPro"/>
</dbReference>
<dbReference type="Proteomes" id="UP000249065">
    <property type="component" value="Unassembled WGS sequence"/>
</dbReference>
<sequence length="655" mass="73097">MLRMRSENFDPSPYAGFLMRKLLRPCGGSPSGPIQAVAETELQMDGDTWVWTDDNAKVVEMLARPAFWRAYPQQALEILRFLHGMCEAPFVFRRISAPRLSRTSGTAEDGRYVHSMMHVGVRLKQGTVMLGIRFHDARTAENLFLTGNYVHFGHRGKPYTLDVEDAIAEVSGREEKGVLVAHHGSDLRFSPDGAPQPLGRITYTYRIDARTMLVQVEAALEIAPGVEIEDVILTIGHDNLSHGRNNVHYGRVGILSPAGAVAWHVADKDGNVTLPATGAEYYSLAQEEMRGFALGVHTRSLTPGNLHELRVVQKQKRLHWVVAAYRFPGAHRGTRLVAAEDKLLTAGGFYDEAAEYLRLMRQASDMPPDAWPRDLSISYDYGVEINAFAKAHAMFASGEVEAPPGLADEMRRMTDRYLEVYDAQFVRAFWDGKNTVFCRQLAFVILAVATMMRSTGEEQYRKRLADLVEVLLQFQVTLPGDIAGPETGFLMGVRSVRDMHVDCQSAALLALIHAAPWLPDERIAAAIDRGLNAYALVTGRFMWAEKPRKVDTVGIHWKDGGGKPRLSMAFWNFHAGLTLRMLRALRQSPVVTLRSIEARHADRLDMIETVLLRQLARATQAREEGLEVRCSSLSAETNSETQPWVVLGFVGNPHD</sequence>
<accession>A0A327M477</accession>
<comment type="caution">
    <text evidence="1">The sequence shown here is derived from an EMBL/GenBank/DDBJ whole genome shotgun (WGS) entry which is preliminary data.</text>
</comment>
<dbReference type="InterPro" id="IPR008928">
    <property type="entry name" value="6-hairpin_glycosidase_sf"/>
</dbReference>
<dbReference type="AlphaFoldDB" id="A0A327M477"/>
<reference evidence="2" key="1">
    <citation type="submission" date="2018-06" db="EMBL/GenBank/DDBJ databases">
        <authorList>
            <person name="Khan S.A."/>
        </authorList>
    </citation>
    <scope>NUCLEOTIDE SEQUENCE [LARGE SCALE GENOMIC DNA]</scope>
    <source>
        <strain evidence="2">DB-1506</strain>
    </source>
</reference>
<name>A0A327M477_9PROT</name>
<evidence type="ECO:0000313" key="1">
    <source>
        <dbReference type="EMBL" id="RAI58061.1"/>
    </source>
</evidence>
<dbReference type="EMBL" id="QLIX01000011">
    <property type="protein sequence ID" value="RAI58061.1"/>
    <property type="molecule type" value="Genomic_DNA"/>
</dbReference>
<organism evidence="1 2">
    <name type="scientific">Roseicella frigidaeris</name>
    <dbReference type="NCBI Taxonomy" id="2230885"/>
    <lineage>
        <taxon>Bacteria</taxon>
        <taxon>Pseudomonadati</taxon>
        <taxon>Pseudomonadota</taxon>
        <taxon>Alphaproteobacteria</taxon>
        <taxon>Acetobacterales</taxon>
        <taxon>Roseomonadaceae</taxon>
        <taxon>Roseicella</taxon>
    </lineage>
</organism>
<proteinExistence type="predicted"/>
<protein>
    <submittedName>
        <fullName evidence="1">Uncharacterized protein</fullName>
    </submittedName>
</protein>
<keyword evidence="2" id="KW-1185">Reference proteome</keyword>